<dbReference type="GO" id="GO:0004252">
    <property type="term" value="F:serine-type endopeptidase activity"/>
    <property type="evidence" value="ECO:0007669"/>
    <property type="project" value="UniProtKB-UniRule"/>
</dbReference>
<protein>
    <recommendedName>
        <fullName evidence="10">CLIP domain-containing serine protease</fullName>
        <ecNumber evidence="9">3.4.21.-</ecNumber>
    </recommendedName>
</protein>
<dbReference type="OrthoDB" id="8250810at2759"/>
<dbReference type="AlphaFoldDB" id="D6WGT8"/>
<dbReference type="MEROPS" id="S01.201"/>
<dbReference type="InParanoid" id="D6WGT8"/>
<dbReference type="GO" id="GO:0005615">
    <property type="term" value="C:extracellular space"/>
    <property type="evidence" value="ECO:0000318"/>
    <property type="project" value="GO_Central"/>
</dbReference>
<evidence type="ECO:0000256" key="6">
    <source>
        <dbReference type="ARBA" id="ARBA00023157"/>
    </source>
</evidence>
<evidence type="ECO:0000259" key="12">
    <source>
        <dbReference type="PROSITE" id="PS51888"/>
    </source>
</evidence>
<gene>
    <name evidence="13" type="primary">AUGUSTUS-3.0.2_02112</name>
    <name evidence="13" type="ORF">TcasGA2_TC002112</name>
</gene>
<reference evidence="13 14" key="2">
    <citation type="journal article" date="2010" name="Nucleic Acids Res.">
        <title>BeetleBase in 2010: revisions to provide comprehensive genomic information for Tribolium castaneum.</title>
        <authorList>
            <person name="Kim H.S."/>
            <person name="Murphy T."/>
            <person name="Xia J."/>
            <person name="Caragea D."/>
            <person name="Park Y."/>
            <person name="Beeman R.W."/>
            <person name="Lorenzen M.D."/>
            <person name="Butcher S."/>
            <person name="Manak J.R."/>
            <person name="Brown S.J."/>
        </authorList>
    </citation>
    <scope>GENOME REANNOTATION</scope>
    <source>
        <strain evidence="13 14">Georgia GA2</strain>
    </source>
</reference>
<dbReference type="CDD" id="cd00190">
    <property type="entry name" value="Tryp_SPc"/>
    <property type="match status" value="1"/>
</dbReference>
<dbReference type="HOGENOM" id="CLU_006842_0_3_1"/>
<dbReference type="SUPFAM" id="SSF50494">
    <property type="entry name" value="Trypsin-like serine proteases"/>
    <property type="match status" value="1"/>
</dbReference>
<dbReference type="OMA" id="INERYVA"/>
<dbReference type="PRINTS" id="PR00722">
    <property type="entry name" value="CHYMOTRYPSIN"/>
</dbReference>
<dbReference type="InterPro" id="IPR001314">
    <property type="entry name" value="Peptidase_S1A"/>
</dbReference>
<dbReference type="Pfam" id="PF00089">
    <property type="entry name" value="Trypsin"/>
    <property type="match status" value="1"/>
</dbReference>
<dbReference type="EC" id="3.4.21.-" evidence="9"/>
<dbReference type="PROSITE" id="PS50240">
    <property type="entry name" value="TRYPSIN_DOM"/>
    <property type="match status" value="1"/>
</dbReference>
<dbReference type="STRING" id="7070.D6WGT8"/>
<comment type="similarity">
    <text evidence="8 10">Belongs to the peptidase S1 family. CLIP subfamily.</text>
</comment>
<dbReference type="PANTHER" id="PTHR24256">
    <property type="entry name" value="TRYPTASE-RELATED"/>
    <property type="match status" value="1"/>
</dbReference>
<keyword evidence="6" id="KW-1015">Disulfide bond</keyword>
<evidence type="ECO:0000256" key="2">
    <source>
        <dbReference type="ARBA" id="ARBA00022670"/>
    </source>
</evidence>
<evidence type="ECO:0000256" key="5">
    <source>
        <dbReference type="ARBA" id="ARBA00022825"/>
    </source>
</evidence>
<dbReference type="GO" id="GO:0006508">
    <property type="term" value="P:proteolysis"/>
    <property type="evidence" value="ECO:0007669"/>
    <property type="project" value="UniProtKB-KW"/>
</dbReference>
<keyword evidence="7" id="KW-0325">Glycoprotein</keyword>
<feature type="chain" id="PRO_5023975557" description="CLIP domain-containing serine protease" evidence="10">
    <location>
        <begin position="22"/>
        <end position="370"/>
    </location>
</feature>
<dbReference type="InterPro" id="IPR001254">
    <property type="entry name" value="Trypsin_dom"/>
</dbReference>
<dbReference type="Gene3D" id="2.40.10.10">
    <property type="entry name" value="Trypsin-like serine proteases"/>
    <property type="match status" value="2"/>
</dbReference>
<evidence type="ECO:0000256" key="8">
    <source>
        <dbReference type="ARBA" id="ARBA00024195"/>
    </source>
</evidence>
<dbReference type="InterPro" id="IPR043504">
    <property type="entry name" value="Peptidase_S1_PA_chymotrypsin"/>
</dbReference>
<dbReference type="FunFam" id="2.40.10.10:FF:000036">
    <property type="entry name" value="Trypsin beta"/>
    <property type="match status" value="1"/>
</dbReference>
<dbReference type="InterPro" id="IPR051487">
    <property type="entry name" value="Ser/Thr_Proteases_Immune/Dev"/>
</dbReference>
<dbReference type="PROSITE" id="PS00134">
    <property type="entry name" value="TRYPSIN_HIS"/>
    <property type="match status" value="1"/>
</dbReference>
<evidence type="ECO:0000256" key="7">
    <source>
        <dbReference type="ARBA" id="ARBA00023180"/>
    </source>
</evidence>
<comment type="domain">
    <text evidence="10">The clip domain consists of 35-55 residues which are 'knitted' together usually by 3 conserved disulfide bonds forming a clip-like compact structure.</text>
</comment>
<dbReference type="EMBL" id="KQ971327">
    <property type="protein sequence ID" value="EFA01246.2"/>
    <property type="molecule type" value="Genomic_DNA"/>
</dbReference>
<dbReference type="Gene3D" id="3.30.1640.30">
    <property type="match status" value="1"/>
</dbReference>
<evidence type="ECO:0000313" key="13">
    <source>
        <dbReference type="EMBL" id="EFA01246.2"/>
    </source>
</evidence>
<evidence type="ECO:0000256" key="10">
    <source>
        <dbReference type="RuleBase" id="RU366078"/>
    </source>
</evidence>
<dbReference type="FunFam" id="2.40.10.10:FF:000028">
    <property type="entry name" value="Serine protease easter"/>
    <property type="match status" value="1"/>
</dbReference>
<keyword evidence="5 9" id="KW-0720">Serine protease</keyword>
<dbReference type="InterPro" id="IPR009003">
    <property type="entry name" value="Peptidase_S1_PA"/>
</dbReference>
<sequence length="370" mass="40627">MKTSSFCAFFLSAFFTTATQGRIQINSCRSSRGGTCIDVWKCPYYVNLLNSKPRPPTLIPKMKQNLCGFVNRETPKVCCRQLDRGVVSGGDFITSHENFHLLPVDSCGPISHSTRITEGGRTSPREFPWMALIAYKTGDSAEDGDFKCGGSLINERYVLTAAHCLDETSVLGIRLGEYDIQTEKDCDPRGQNCEPPVQDILIDKIIIHNGYNPSTYSHDIGLIRLATPANLNLDNVKPICLPYGTLLNVNLVGKFLTVTGWGVTETGHKSMVLNKASIPIVPLKECKKLYGKFKPISKGQICAGGYKGRDSCSGDSGGPLQYITSVGNTQRYVQDGIVSYGPSQCGIDGRPAIYTDIKEYMSWILDNIEP</sequence>
<name>D6WGT8_TRICA</name>
<evidence type="ECO:0000256" key="3">
    <source>
        <dbReference type="ARBA" id="ARBA00022729"/>
    </source>
</evidence>
<dbReference type="KEGG" id="tca:657838"/>
<reference evidence="13 14" key="1">
    <citation type="journal article" date="2008" name="Nature">
        <title>The genome of the model beetle and pest Tribolium castaneum.</title>
        <authorList>
            <consortium name="Tribolium Genome Sequencing Consortium"/>
            <person name="Richards S."/>
            <person name="Gibbs R.A."/>
            <person name="Weinstock G.M."/>
            <person name="Brown S.J."/>
            <person name="Denell R."/>
            <person name="Beeman R.W."/>
            <person name="Gibbs R."/>
            <person name="Beeman R.W."/>
            <person name="Brown S.J."/>
            <person name="Bucher G."/>
            <person name="Friedrich M."/>
            <person name="Grimmelikhuijzen C.J."/>
            <person name="Klingler M."/>
            <person name="Lorenzen M."/>
            <person name="Richards S."/>
            <person name="Roth S."/>
            <person name="Schroder R."/>
            <person name="Tautz D."/>
            <person name="Zdobnov E.M."/>
            <person name="Muzny D."/>
            <person name="Gibbs R.A."/>
            <person name="Weinstock G.M."/>
            <person name="Attaway T."/>
            <person name="Bell S."/>
            <person name="Buhay C.J."/>
            <person name="Chandrabose M.N."/>
            <person name="Chavez D."/>
            <person name="Clerk-Blankenburg K.P."/>
            <person name="Cree A."/>
            <person name="Dao M."/>
            <person name="Davis C."/>
            <person name="Chacko J."/>
            <person name="Dinh H."/>
            <person name="Dugan-Rocha S."/>
            <person name="Fowler G."/>
            <person name="Garner T.T."/>
            <person name="Garnes J."/>
            <person name="Gnirke A."/>
            <person name="Hawes A."/>
            <person name="Hernandez J."/>
            <person name="Hines S."/>
            <person name="Holder M."/>
            <person name="Hume J."/>
            <person name="Jhangiani S.N."/>
            <person name="Joshi V."/>
            <person name="Khan Z.M."/>
            <person name="Jackson L."/>
            <person name="Kovar C."/>
            <person name="Kowis A."/>
            <person name="Lee S."/>
            <person name="Lewis L.R."/>
            <person name="Margolis J."/>
            <person name="Morgan M."/>
            <person name="Nazareth L.V."/>
            <person name="Nguyen N."/>
            <person name="Okwuonu G."/>
            <person name="Parker D."/>
            <person name="Richards S."/>
            <person name="Ruiz S.J."/>
            <person name="Santibanez J."/>
            <person name="Savard J."/>
            <person name="Scherer S.E."/>
            <person name="Schneider B."/>
            <person name="Sodergren E."/>
            <person name="Tautz D."/>
            <person name="Vattahil S."/>
            <person name="Villasana D."/>
            <person name="White C.S."/>
            <person name="Wright R."/>
            <person name="Park Y."/>
            <person name="Beeman R.W."/>
            <person name="Lord J."/>
            <person name="Oppert B."/>
            <person name="Lorenzen M."/>
            <person name="Brown S."/>
            <person name="Wang L."/>
            <person name="Savard J."/>
            <person name="Tautz D."/>
            <person name="Richards S."/>
            <person name="Weinstock G."/>
            <person name="Gibbs R.A."/>
            <person name="Liu Y."/>
            <person name="Worley K."/>
            <person name="Weinstock G."/>
            <person name="Elsik C.G."/>
            <person name="Reese J.T."/>
            <person name="Elhaik E."/>
            <person name="Landan G."/>
            <person name="Graur D."/>
            <person name="Arensburger P."/>
            <person name="Atkinson P."/>
            <person name="Beeman R.W."/>
            <person name="Beidler J."/>
            <person name="Brown S.J."/>
            <person name="Demuth J.P."/>
            <person name="Drury D.W."/>
            <person name="Du Y.Z."/>
            <person name="Fujiwara H."/>
            <person name="Lorenzen M."/>
            <person name="Maselli V."/>
            <person name="Osanai M."/>
            <person name="Park Y."/>
            <person name="Robertson H.M."/>
            <person name="Tu Z."/>
            <person name="Wang J.J."/>
            <person name="Wang S."/>
            <person name="Richards S."/>
            <person name="Song H."/>
            <person name="Zhang L."/>
            <person name="Sodergren E."/>
            <person name="Werner D."/>
            <person name="Stanke M."/>
            <person name="Morgenstern B."/>
            <person name="Solovyev V."/>
            <person name="Kosarev P."/>
            <person name="Brown G."/>
            <person name="Chen H.C."/>
            <person name="Ermolaeva O."/>
            <person name="Hlavina W."/>
            <person name="Kapustin Y."/>
            <person name="Kiryutin B."/>
            <person name="Kitts P."/>
            <person name="Maglott D."/>
            <person name="Pruitt K."/>
            <person name="Sapojnikov V."/>
            <person name="Souvorov A."/>
            <person name="Mackey A.J."/>
            <person name="Waterhouse R.M."/>
            <person name="Wyder S."/>
            <person name="Zdobnov E.M."/>
            <person name="Zdobnov E.M."/>
            <person name="Wyder S."/>
            <person name="Kriventseva E.V."/>
            <person name="Kadowaki T."/>
            <person name="Bork P."/>
            <person name="Aranda M."/>
            <person name="Bao R."/>
            <person name="Beermann A."/>
            <person name="Berns N."/>
            <person name="Bolognesi R."/>
            <person name="Bonneton F."/>
            <person name="Bopp D."/>
            <person name="Brown S.J."/>
            <person name="Bucher G."/>
            <person name="Butts T."/>
            <person name="Chaumot A."/>
            <person name="Denell R.E."/>
            <person name="Ferrier D.E."/>
            <person name="Friedrich M."/>
            <person name="Gordon C.M."/>
            <person name="Jindra M."/>
            <person name="Klingler M."/>
            <person name="Lan Q."/>
            <person name="Lattorff H.M."/>
            <person name="Laudet V."/>
            <person name="von Levetsow C."/>
            <person name="Liu Z."/>
            <person name="Lutz R."/>
            <person name="Lynch J.A."/>
            <person name="da Fonseca R.N."/>
            <person name="Posnien N."/>
            <person name="Reuter R."/>
            <person name="Roth S."/>
            <person name="Savard J."/>
            <person name="Schinko J.B."/>
            <person name="Schmitt C."/>
            <person name="Schoppmeier M."/>
            <person name="Schroder R."/>
            <person name="Shippy T.D."/>
            <person name="Simonnet F."/>
            <person name="Marques-Souza H."/>
            <person name="Tautz D."/>
            <person name="Tomoyasu Y."/>
            <person name="Trauner J."/>
            <person name="Van der Zee M."/>
            <person name="Vervoort M."/>
            <person name="Wittkopp N."/>
            <person name="Wimmer E.A."/>
            <person name="Yang X."/>
            <person name="Jones A.K."/>
            <person name="Sattelle D.B."/>
            <person name="Ebert P.R."/>
            <person name="Nelson D."/>
            <person name="Scott J.G."/>
            <person name="Beeman R.W."/>
            <person name="Muthukrishnan S."/>
            <person name="Kramer K.J."/>
            <person name="Arakane Y."/>
            <person name="Beeman R.W."/>
            <person name="Zhu Q."/>
            <person name="Hogenkamp D."/>
            <person name="Dixit R."/>
            <person name="Oppert B."/>
            <person name="Jiang H."/>
            <person name="Zou Z."/>
            <person name="Marshall J."/>
            <person name="Elpidina E."/>
            <person name="Vinokurov K."/>
            <person name="Oppert C."/>
            <person name="Zou Z."/>
            <person name="Evans J."/>
            <person name="Lu Z."/>
            <person name="Zhao P."/>
            <person name="Sumathipala N."/>
            <person name="Altincicek B."/>
            <person name="Vilcinskas A."/>
            <person name="Williams M."/>
            <person name="Hultmark D."/>
            <person name="Hetru C."/>
            <person name="Jiang H."/>
            <person name="Grimmelikhuijzen C.J."/>
            <person name="Hauser F."/>
            <person name="Cazzamali G."/>
            <person name="Williamson M."/>
            <person name="Park Y."/>
            <person name="Li B."/>
            <person name="Tanaka Y."/>
            <person name="Predel R."/>
            <person name="Neupert S."/>
            <person name="Schachtner J."/>
            <person name="Verleyen P."/>
            <person name="Raible F."/>
            <person name="Bork P."/>
            <person name="Friedrich M."/>
            <person name="Walden K.K."/>
            <person name="Robertson H.M."/>
            <person name="Angeli S."/>
            <person name="Foret S."/>
            <person name="Bucher G."/>
            <person name="Schuetz S."/>
            <person name="Maleszka R."/>
            <person name="Wimmer E.A."/>
            <person name="Beeman R.W."/>
            <person name="Lorenzen M."/>
            <person name="Tomoyasu Y."/>
            <person name="Miller S.C."/>
            <person name="Grossmann D."/>
            <person name="Bucher G."/>
        </authorList>
    </citation>
    <scope>NUCLEOTIDE SEQUENCE [LARGE SCALE GENOMIC DNA]</scope>
    <source>
        <strain evidence="13 14">Georgia GA2</strain>
    </source>
</reference>
<dbReference type="GO" id="GO:0045087">
    <property type="term" value="P:innate immune response"/>
    <property type="evidence" value="ECO:0000318"/>
    <property type="project" value="GO_Central"/>
</dbReference>
<evidence type="ECO:0000256" key="1">
    <source>
        <dbReference type="ARBA" id="ARBA00004239"/>
    </source>
</evidence>
<dbReference type="PROSITE" id="PS51888">
    <property type="entry name" value="CLIP"/>
    <property type="match status" value="1"/>
</dbReference>
<keyword evidence="3 10" id="KW-0732">Signal</keyword>
<dbReference type="Proteomes" id="UP000007266">
    <property type="component" value="Linkage group 3"/>
</dbReference>
<feature type="signal peptide" evidence="10">
    <location>
        <begin position="1"/>
        <end position="21"/>
    </location>
</feature>
<organism evidence="13 14">
    <name type="scientific">Tribolium castaneum</name>
    <name type="common">Red flour beetle</name>
    <dbReference type="NCBI Taxonomy" id="7070"/>
    <lineage>
        <taxon>Eukaryota</taxon>
        <taxon>Metazoa</taxon>
        <taxon>Ecdysozoa</taxon>
        <taxon>Arthropoda</taxon>
        <taxon>Hexapoda</taxon>
        <taxon>Insecta</taxon>
        <taxon>Pterygota</taxon>
        <taxon>Neoptera</taxon>
        <taxon>Endopterygota</taxon>
        <taxon>Coleoptera</taxon>
        <taxon>Polyphaga</taxon>
        <taxon>Cucujiformia</taxon>
        <taxon>Tenebrionidae</taxon>
        <taxon>Tenebrionidae incertae sedis</taxon>
        <taxon>Tribolium</taxon>
    </lineage>
</organism>
<comment type="subcellular location">
    <subcellularLocation>
        <location evidence="1">Secreted</location>
        <location evidence="1">Extracellular space</location>
    </subcellularLocation>
</comment>
<feature type="domain" description="Peptidase S1" evidence="11">
    <location>
        <begin position="116"/>
        <end position="369"/>
    </location>
</feature>
<evidence type="ECO:0000259" key="11">
    <source>
        <dbReference type="PROSITE" id="PS50240"/>
    </source>
</evidence>
<evidence type="ECO:0000313" key="14">
    <source>
        <dbReference type="Proteomes" id="UP000007266"/>
    </source>
</evidence>
<keyword evidence="4 9" id="KW-0378">Hydrolase</keyword>
<dbReference type="Pfam" id="PF12032">
    <property type="entry name" value="CLIP"/>
    <property type="match status" value="1"/>
</dbReference>
<accession>D6WGT8</accession>
<dbReference type="InterPro" id="IPR033116">
    <property type="entry name" value="TRYPSIN_SER"/>
</dbReference>
<keyword evidence="10" id="KW-0964">Secreted</keyword>
<dbReference type="InterPro" id="IPR022700">
    <property type="entry name" value="CLIP"/>
</dbReference>
<keyword evidence="2 9" id="KW-0645">Protease</keyword>
<dbReference type="eggNOG" id="KOG3627">
    <property type="taxonomic scope" value="Eukaryota"/>
</dbReference>
<evidence type="ECO:0000256" key="4">
    <source>
        <dbReference type="ARBA" id="ARBA00022801"/>
    </source>
</evidence>
<dbReference type="PROSITE" id="PS00135">
    <property type="entry name" value="TRYPSIN_SER"/>
    <property type="match status" value="1"/>
</dbReference>
<dbReference type="InterPro" id="IPR038565">
    <property type="entry name" value="CLIP_sf"/>
</dbReference>
<dbReference type="SMART" id="SM00020">
    <property type="entry name" value="Tryp_SPc"/>
    <property type="match status" value="1"/>
</dbReference>
<keyword evidence="14" id="KW-1185">Reference proteome</keyword>
<evidence type="ECO:0000256" key="9">
    <source>
        <dbReference type="RuleBase" id="RU363034"/>
    </source>
</evidence>
<proteinExistence type="inferred from homology"/>
<dbReference type="InterPro" id="IPR018114">
    <property type="entry name" value="TRYPSIN_HIS"/>
</dbReference>
<feature type="domain" description="Clip" evidence="12">
    <location>
        <begin position="27"/>
        <end position="79"/>
    </location>
</feature>